<evidence type="ECO:0000313" key="1">
    <source>
        <dbReference type="EMBL" id="KAK1623959.1"/>
    </source>
</evidence>
<comment type="caution">
    <text evidence="1">The sequence shown here is derived from an EMBL/GenBank/DDBJ whole genome shotgun (WGS) entry which is preliminary data.</text>
</comment>
<dbReference type="RefSeq" id="XP_060439954.1">
    <property type="nucleotide sequence ID" value="XM_060581531.1"/>
</dbReference>
<protein>
    <submittedName>
        <fullName evidence="1">Uncharacterized protein</fullName>
    </submittedName>
</protein>
<reference evidence="1" key="1">
    <citation type="submission" date="2021-06" db="EMBL/GenBank/DDBJ databases">
        <title>Comparative genomics, transcriptomics and evolutionary studies reveal genomic signatures of adaptation to plant cell wall in hemibiotrophic fungi.</title>
        <authorList>
            <consortium name="DOE Joint Genome Institute"/>
            <person name="Baroncelli R."/>
            <person name="Diaz J.F."/>
            <person name="Benocci T."/>
            <person name="Peng M."/>
            <person name="Battaglia E."/>
            <person name="Haridas S."/>
            <person name="Andreopoulos W."/>
            <person name="Labutti K."/>
            <person name="Pangilinan J."/>
            <person name="Floch G.L."/>
            <person name="Makela M.R."/>
            <person name="Henrissat B."/>
            <person name="Grigoriev I.V."/>
            <person name="Crouch J.A."/>
            <person name="De Vries R.P."/>
            <person name="Sukno S.A."/>
            <person name="Thon M.R."/>
        </authorList>
    </citation>
    <scope>NUCLEOTIDE SEQUENCE</scope>
    <source>
        <strain evidence="1">CBS 102054</strain>
    </source>
</reference>
<dbReference type="AlphaFoldDB" id="A0AAI9ZG55"/>
<proteinExistence type="predicted"/>
<dbReference type="GeneID" id="85466393"/>
<dbReference type="Proteomes" id="UP001243989">
    <property type="component" value="Unassembled WGS sequence"/>
</dbReference>
<sequence length="97" mass="11147">MPDSGYRYPNWSISLFLGLWLYPEVSHSLLFVGYHSITLFQLTKWSPTCQAHATYTVQLYYNCQHSPNEPSHHQALALATRRKPQNPLGNGILSTQR</sequence>
<accession>A0AAI9ZG55</accession>
<evidence type="ECO:0000313" key="2">
    <source>
        <dbReference type="Proteomes" id="UP001243989"/>
    </source>
</evidence>
<dbReference type="EMBL" id="JAHMHQ010000026">
    <property type="protein sequence ID" value="KAK1623959.1"/>
    <property type="molecule type" value="Genomic_DNA"/>
</dbReference>
<keyword evidence="2" id="KW-1185">Reference proteome</keyword>
<gene>
    <name evidence="1" type="ORF">BDP81DRAFT_114885</name>
</gene>
<organism evidence="1 2">
    <name type="scientific">Colletotrichum phormii</name>
    <dbReference type="NCBI Taxonomy" id="359342"/>
    <lineage>
        <taxon>Eukaryota</taxon>
        <taxon>Fungi</taxon>
        <taxon>Dikarya</taxon>
        <taxon>Ascomycota</taxon>
        <taxon>Pezizomycotina</taxon>
        <taxon>Sordariomycetes</taxon>
        <taxon>Hypocreomycetidae</taxon>
        <taxon>Glomerellales</taxon>
        <taxon>Glomerellaceae</taxon>
        <taxon>Colletotrichum</taxon>
        <taxon>Colletotrichum acutatum species complex</taxon>
    </lineage>
</organism>
<name>A0AAI9ZG55_9PEZI</name>